<evidence type="ECO:0000256" key="1">
    <source>
        <dbReference type="SAM" id="MobiDB-lite"/>
    </source>
</evidence>
<dbReference type="SUPFAM" id="SSF48371">
    <property type="entry name" value="ARM repeat"/>
    <property type="match status" value="1"/>
</dbReference>
<feature type="compositionally biased region" description="Basic residues" evidence="1">
    <location>
        <begin position="12"/>
        <end position="22"/>
    </location>
</feature>
<feature type="region of interest" description="Disordered" evidence="1">
    <location>
        <begin position="1"/>
        <end position="22"/>
    </location>
</feature>
<evidence type="ECO:0000313" key="3">
    <source>
        <dbReference type="Proteomes" id="UP000307999"/>
    </source>
</evidence>
<dbReference type="AlphaFoldDB" id="A0A4U1B2W5"/>
<dbReference type="InterPro" id="IPR011989">
    <property type="entry name" value="ARM-like"/>
</dbReference>
<proteinExistence type="predicted"/>
<sequence length="202" mass="23051">MQNLLEQLKDKRSPKRRSAAKKLRKMSNVEAGPYLLDALEKEIKDVRTWETQYQIIMALGECGYTKALPFLIRLSDKYFEATMIYMALGDSIVRLSKQHENDASPAINLLDSGNESLADGALRAVAMLRMQPNREQTSAILEFVSSSSLNEGIRFWVIAAAPGWEGDDVKHFLEQCRNSSREEFKDAAELALKKKYRKWHPL</sequence>
<dbReference type="InterPro" id="IPR016024">
    <property type="entry name" value="ARM-type_fold"/>
</dbReference>
<name>A0A4U1B2W5_9GAMM</name>
<keyword evidence="3" id="KW-1185">Reference proteome</keyword>
<dbReference type="RefSeq" id="WP_136736613.1">
    <property type="nucleotide sequence ID" value="NZ_SWDB01000031.1"/>
</dbReference>
<reference evidence="2 3" key="1">
    <citation type="submission" date="2019-04" db="EMBL/GenBank/DDBJ databases">
        <title>Thalassotalea guangxiensis sp. nov., isolated from sediment of the coastal wetland.</title>
        <authorList>
            <person name="Zheng S."/>
            <person name="Zhang D."/>
        </authorList>
    </citation>
    <scope>NUCLEOTIDE SEQUENCE [LARGE SCALE GENOMIC DNA]</scope>
    <source>
        <strain evidence="2 3">ZS-4</strain>
    </source>
</reference>
<comment type="caution">
    <text evidence="2">The sequence shown here is derived from an EMBL/GenBank/DDBJ whole genome shotgun (WGS) entry which is preliminary data.</text>
</comment>
<gene>
    <name evidence="2" type="ORF">E8M12_12890</name>
</gene>
<protein>
    <submittedName>
        <fullName evidence="2">HEAT repeat domain-containing protein</fullName>
    </submittedName>
</protein>
<accession>A0A4U1B2W5</accession>
<dbReference type="Gene3D" id="1.25.10.10">
    <property type="entry name" value="Leucine-rich Repeat Variant"/>
    <property type="match status" value="1"/>
</dbReference>
<dbReference type="OrthoDB" id="4217093at2"/>
<dbReference type="Proteomes" id="UP000307999">
    <property type="component" value="Unassembled WGS sequence"/>
</dbReference>
<evidence type="ECO:0000313" key="2">
    <source>
        <dbReference type="EMBL" id="TKB44101.1"/>
    </source>
</evidence>
<dbReference type="EMBL" id="SWDB01000031">
    <property type="protein sequence ID" value="TKB44101.1"/>
    <property type="molecule type" value="Genomic_DNA"/>
</dbReference>
<organism evidence="2 3">
    <name type="scientific">Thalassotalea mangrovi</name>
    <dbReference type="NCBI Taxonomy" id="2572245"/>
    <lineage>
        <taxon>Bacteria</taxon>
        <taxon>Pseudomonadati</taxon>
        <taxon>Pseudomonadota</taxon>
        <taxon>Gammaproteobacteria</taxon>
        <taxon>Alteromonadales</taxon>
        <taxon>Colwelliaceae</taxon>
        <taxon>Thalassotalea</taxon>
    </lineage>
</organism>